<dbReference type="CTD" id="401548"/>
<accession>A0A6I9N777</accession>
<dbReference type="PROSITE" id="PS50195">
    <property type="entry name" value="PX"/>
    <property type="match status" value="1"/>
</dbReference>
<dbReference type="Gene3D" id="1.20.1270.60">
    <property type="entry name" value="Arfaptin homology (AH) domain/BAR domain"/>
    <property type="match status" value="1"/>
</dbReference>
<protein>
    <recommendedName>
        <fullName evidence="2">Sorting nexin-30</fullName>
    </recommendedName>
</protein>
<gene>
    <name evidence="7" type="primary">snx30</name>
</gene>
<dbReference type="InterPro" id="IPR036871">
    <property type="entry name" value="PX_dom_sf"/>
</dbReference>
<dbReference type="GO" id="GO:0015031">
    <property type="term" value="P:protein transport"/>
    <property type="evidence" value="ECO:0007669"/>
    <property type="project" value="UniProtKB-KW"/>
</dbReference>
<comment type="similarity">
    <text evidence="1">Belongs to the sorting nexin family.</text>
</comment>
<dbReference type="GO" id="GO:0061709">
    <property type="term" value="P:reticulophagy"/>
    <property type="evidence" value="ECO:0007669"/>
    <property type="project" value="TreeGrafter"/>
</dbReference>
<dbReference type="GeneID" id="104945873"/>
<feature type="domain" description="PX" evidence="5">
    <location>
        <begin position="86"/>
        <end position="207"/>
    </location>
</feature>
<evidence type="ECO:0000259" key="5">
    <source>
        <dbReference type="PROSITE" id="PS50195"/>
    </source>
</evidence>
<dbReference type="KEGG" id="ncc:104945873"/>
<evidence type="ECO:0000313" key="7">
    <source>
        <dbReference type="RefSeq" id="XP_010769905.1"/>
    </source>
</evidence>
<name>A0A6I9N777_9TELE</name>
<dbReference type="Gene3D" id="3.30.1520.10">
    <property type="entry name" value="Phox-like domain"/>
    <property type="match status" value="1"/>
</dbReference>
<dbReference type="GO" id="GO:0005769">
    <property type="term" value="C:early endosome"/>
    <property type="evidence" value="ECO:0007669"/>
    <property type="project" value="TreeGrafter"/>
</dbReference>
<keyword evidence="4" id="KW-0653">Protein transport</keyword>
<dbReference type="GO" id="GO:0032456">
    <property type="term" value="P:endocytic recycling"/>
    <property type="evidence" value="ECO:0007669"/>
    <property type="project" value="TreeGrafter"/>
</dbReference>
<dbReference type="SUPFAM" id="SSF64268">
    <property type="entry name" value="PX domain"/>
    <property type="match status" value="1"/>
</dbReference>
<dbReference type="InterPro" id="IPR027267">
    <property type="entry name" value="AH/BAR_dom_sf"/>
</dbReference>
<dbReference type="PANTHER" id="PTHR45949">
    <property type="entry name" value="SORTING NEXIN-4"/>
    <property type="match status" value="1"/>
</dbReference>
<evidence type="ECO:0000256" key="3">
    <source>
        <dbReference type="ARBA" id="ARBA00022448"/>
    </source>
</evidence>
<evidence type="ECO:0000256" key="2">
    <source>
        <dbReference type="ARBA" id="ARBA00015234"/>
    </source>
</evidence>
<dbReference type="PANTHER" id="PTHR45949:SF1">
    <property type="entry name" value="SORTING NEXIN-30"/>
    <property type="match status" value="1"/>
</dbReference>
<dbReference type="GO" id="GO:0035091">
    <property type="term" value="F:phosphatidylinositol binding"/>
    <property type="evidence" value="ECO:0007669"/>
    <property type="project" value="InterPro"/>
</dbReference>
<dbReference type="Proteomes" id="UP000504611">
    <property type="component" value="Unplaced"/>
</dbReference>
<dbReference type="AlphaFoldDB" id="A0A6I9N777"/>
<dbReference type="GO" id="GO:0000422">
    <property type="term" value="P:autophagy of mitochondrion"/>
    <property type="evidence" value="ECO:0007669"/>
    <property type="project" value="TreeGrafter"/>
</dbReference>
<reference evidence="7" key="1">
    <citation type="submission" date="2025-08" db="UniProtKB">
        <authorList>
            <consortium name="RefSeq"/>
        </authorList>
    </citation>
    <scope>IDENTIFICATION</scope>
    <source>
        <tissue evidence="7">Muscle</tissue>
    </source>
</reference>
<dbReference type="SMART" id="SM00312">
    <property type="entry name" value="PX"/>
    <property type="match status" value="1"/>
</dbReference>
<keyword evidence="6" id="KW-1185">Reference proteome</keyword>
<dbReference type="CDD" id="cd06860">
    <property type="entry name" value="PX_SNX7_30_like"/>
    <property type="match status" value="1"/>
</dbReference>
<proteinExistence type="inferred from homology"/>
<dbReference type="GO" id="GO:0034727">
    <property type="term" value="P:piecemeal microautophagy of the nucleus"/>
    <property type="evidence" value="ECO:0007669"/>
    <property type="project" value="TreeGrafter"/>
</dbReference>
<organism evidence="6 7">
    <name type="scientific">Notothenia coriiceps</name>
    <name type="common">black rockcod</name>
    <dbReference type="NCBI Taxonomy" id="8208"/>
    <lineage>
        <taxon>Eukaryota</taxon>
        <taxon>Metazoa</taxon>
        <taxon>Chordata</taxon>
        <taxon>Craniata</taxon>
        <taxon>Vertebrata</taxon>
        <taxon>Euteleostomi</taxon>
        <taxon>Actinopterygii</taxon>
        <taxon>Neopterygii</taxon>
        <taxon>Teleostei</taxon>
        <taxon>Neoteleostei</taxon>
        <taxon>Acanthomorphata</taxon>
        <taxon>Eupercaria</taxon>
        <taxon>Perciformes</taxon>
        <taxon>Notothenioidei</taxon>
        <taxon>Nototheniidae</taxon>
        <taxon>Notothenia</taxon>
    </lineage>
</organism>
<dbReference type="OrthoDB" id="205639at2759"/>
<dbReference type="Pfam" id="PF00787">
    <property type="entry name" value="PX"/>
    <property type="match status" value="1"/>
</dbReference>
<dbReference type="InterPro" id="IPR001683">
    <property type="entry name" value="PX_dom"/>
</dbReference>
<dbReference type="SUPFAM" id="SSF103657">
    <property type="entry name" value="BAR/IMD domain-like"/>
    <property type="match status" value="1"/>
</dbReference>
<dbReference type="RefSeq" id="XP_010769905.1">
    <property type="nucleotide sequence ID" value="XM_010771603.1"/>
</dbReference>
<evidence type="ECO:0000256" key="4">
    <source>
        <dbReference type="ARBA" id="ARBA00022927"/>
    </source>
</evidence>
<evidence type="ECO:0000256" key="1">
    <source>
        <dbReference type="ARBA" id="ARBA00010883"/>
    </source>
</evidence>
<keyword evidence="3" id="KW-0813">Transport</keyword>
<sequence>MSVGAPRALASSGQKPITEILHPLSAAEEPLSVPVGVDKQEVGLTNGTPVETSSPASTSSLFNRLQLDDDLEADVRDPYADSTEMRDLFVTVDDPKKHVSTMETYITYRVSTKTSRVEFDLPEYCVRRRYQDFDWLRIKLEDSQPTHLIPPLPEKFVMKGVVDRFSEEFVETRMKALDKFLKRVADHPVLSFNPHLNAFLTVKDLNKRQGLALLSKVGESVKHVAGGYKLRARPAEFCAMGEYLDTFNQKLGTIDRIAQRILKEQSEYLTELREYGGVYSSWVGSEEELRRPLEGVAGCVTTSCGALEDLGDNMSLDFLPVLREYVLYLESIKNVLRKRDQSQAEYEGRLEAAILRKQEDRTPMPLEVEKCQDKVECFNADLKADWERWQSNKRHDFKQLLTGMADRNINSYEKSQAAWESLITLLQDKQTEDKTSETS</sequence>
<dbReference type="GO" id="GO:0000407">
    <property type="term" value="C:phagophore assembly site"/>
    <property type="evidence" value="ECO:0007669"/>
    <property type="project" value="TreeGrafter"/>
</dbReference>
<evidence type="ECO:0000313" key="6">
    <source>
        <dbReference type="Proteomes" id="UP000504611"/>
    </source>
</evidence>